<feature type="region of interest" description="Disordered" evidence="1">
    <location>
        <begin position="854"/>
        <end position="958"/>
    </location>
</feature>
<sequence>MTCRGALNQELRSASSATSVPLLSIKVLAAGVKSRKTRLLQKRPTTTINVCTQFRDAIIGWKHTKINALLKKPKADPKDLKNIRSISLLPFPAKVIEKAVNRQLTHFLKENHTLDPSQSGFRSNYSTKTALIATTDDIRTILNSGKTTALILLDLSAAFDTVYHHSLRSCLSNAGIRDSSPPFSPAEPREYAPPFSLEATKIICGVTQGSSLSQTLFSVYMAPLTNISRSHNLNIISYSNDTQLILSLTKDSTKTNLHEGMKAIAERMKSSFLKLSSDKTEVLIFGSTPSTWDDSWWCATLGTAPTSSDKAHNLVFILDPSLSMTQQVNAISSSCFNTLCMLRKIYKWIPTKTRRTVTQALVSSKLDYSNALYARTTAKLQKRLQHIQNSSARLILDIPCHITDHLKNLHWLPVNKRITFKLLTHAHKLLHNTGPEYLNRRLSFYTPTRHLRPTVLRTVPQAKPIYEVLQYAKYCWDEIELKQKKLKEKVMVMQIKAAQTGVQGSFVQQIPQPQGNVMFKPQMRGRGREASMTHGPDLNTVVIQNDVQGMKKLLPCHICGAMRQWKLECPMMVQEGVVQQGKEVGLIKGVEPIKVTLKPNAVFLQLPQYNMPQDVLMKVAQIIADFVHGGAHRPVVYFSATLDPVAAALPGCLRAVAAVGQSLSQCEGMVMGYLLTVMVPHSIEILLTRTKTQYLTGARLTRYETSILGAPNVTLKICTVLNPATLIPSDTTEIEKEEDVEHDCLEVTELCTKPRPDIRDTRLEENDQIVFVDSSCLRDNTGTLRAGYAVCTITGTLEASWLRGAYSAQVVVTITTAVKCAGILNWIHASRTKKVACPLDHEEALFRVPTTVRQVTAPEKEQGRTEAEPELFEDGSITPVRNKSGDLQEGAGEPISNETAREPSAEGVLPEVDDSERQIEQLPEGERVEVDQSQGDLTPEPVAGPPRENTTEKEKDLSSILKRILTEGS</sequence>
<evidence type="ECO:0000313" key="4">
    <source>
        <dbReference type="Proteomes" id="UP001066276"/>
    </source>
</evidence>
<dbReference type="AlphaFoldDB" id="A0AAV7TKX2"/>
<evidence type="ECO:0000259" key="2">
    <source>
        <dbReference type="PROSITE" id="PS50878"/>
    </source>
</evidence>
<dbReference type="Proteomes" id="UP001066276">
    <property type="component" value="Chromosome 3_2"/>
</dbReference>
<name>A0AAV7TKX2_PLEWA</name>
<dbReference type="Gene3D" id="3.10.20.370">
    <property type="match status" value="1"/>
</dbReference>
<dbReference type="CDD" id="cd01650">
    <property type="entry name" value="RT_nLTR_like"/>
    <property type="match status" value="1"/>
</dbReference>
<dbReference type="InterPro" id="IPR043502">
    <property type="entry name" value="DNA/RNA_pol_sf"/>
</dbReference>
<dbReference type="PANTHER" id="PTHR33332">
    <property type="entry name" value="REVERSE TRANSCRIPTASE DOMAIN-CONTAINING PROTEIN"/>
    <property type="match status" value="1"/>
</dbReference>
<keyword evidence="4" id="KW-1185">Reference proteome</keyword>
<dbReference type="SUPFAM" id="SSF56672">
    <property type="entry name" value="DNA/RNA polymerases"/>
    <property type="match status" value="2"/>
</dbReference>
<dbReference type="InterPro" id="IPR000477">
    <property type="entry name" value="RT_dom"/>
</dbReference>
<evidence type="ECO:0000313" key="3">
    <source>
        <dbReference type="EMBL" id="KAJ1176438.1"/>
    </source>
</evidence>
<organism evidence="3 4">
    <name type="scientific">Pleurodeles waltl</name>
    <name type="common">Iberian ribbed newt</name>
    <dbReference type="NCBI Taxonomy" id="8319"/>
    <lineage>
        <taxon>Eukaryota</taxon>
        <taxon>Metazoa</taxon>
        <taxon>Chordata</taxon>
        <taxon>Craniata</taxon>
        <taxon>Vertebrata</taxon>
        <taxon>Euteleostomi</taxon>
        <taxon>Amphibia</taxon>
        <taxon>Batrachia</taxon>
        <taxon>Caudata</taxon>
        <taxon>Salamandroidea</taxon>
        <taxon>Salamandridae</taxon>
        <taxon>Pleurodelinae</taxon>
        <taxon>Pleurodeles</taxon>
    </lineage>
</organism>
<gene>
    <name evidence="3" type="ORF">NDU88_001718</name>
</gene>
<feature type="compositionally biased region" description="Basic and acidic residues" evidence="1">
    <location>
        <begin position="915"/>
        <end position="930"/>
    </location>
</feature>
<proteinExistence type="predicted"/>
<dbReference type="EMBL" id="JANPWB010000006">
    <property type="protein sequence ID" value="KAJ1176438.1"/>
    <property type="molecule type" value="Genomic_DNA"/>
</dbReference>
<feature type="compositionally biased region" description="Basic and acidic residues" evidence="1">
    <location>
        <begin position="858"/>
        <end position="867"/>
    </location>
</feature>
<dbReference type="Pfam" id="PF00078">
    <property type="entry name" value="RVT_1"/>
    <property type="match status" value="1"/>
</dbReference>
<accession>A0AAV7TKX2</accession>
<dbReference type="PROSITE" id="PS50878">
    <property type="entry name" value="RT_POL"/>
    <property type="match status" value="1"/>
</dbReference>
<evidence type="ECO:0000256" key="1">
    <source>
        <dbReference type="SAM" id="MobiDB-lite"/>
    </source>
</evidence>
<reference evidence="3" key="1">
    <citation type="journal article" date="2022" name="bioRxiv">
        <title>Sequencing and chromosome-scale assembly of the giantPleurodeles waltlgenome.</title>
        <authorList>
            <person name="Brown T."/>
            <person name="Elewa A."/>
            <person name="Iarovenko S."/>
            <person name="Subramanian E."/>
            <person name="Araus A.J."/>
            <person name="Petzold A."/>
            <person name="Susuki M."/>
            <person name="Suzuki K.-i.T."/>
            <person name="Hayashi T."/>
            <person name="Toyoda A."/>
            <person name="Oliveira C."/>
            <person name="Osipova E."/>
            <person name="Leigh N.D."/>
            <person name="Simon A."/>
            <person name="Yun M.H."/>
        </authorList>
    </citation>
    <scope>NUCLEOTIDE SEQUENCE</scope>
    <source>
        <strain evidence="3">20211129_DDA</strain>
        <tissue evidence="3">Liver</tissue>
    </source>
</reference>
<comment type="caution">
    <text evidence="3">The sequence shown here is derived from an EMBL/GenBank/DDBJ whole genome shotgun (WGS) entry which is preliminary data.</text>
</comment>
<feature type="domain" description="Reverse transcriptase" evidence="2">
    <location>
        <begin position="50"/>
        <end position="301"/>
    </location>
</feature>
<dbReference type="Gene3D" id="2.30.30.850">
    <property type="match status" value="1"/>
</dbReference>
<protein>
    <recommendedName>
        <fullName evidence="2">Reverse transcriptase domain-containing protein</fullName>
    </recommendedName>
</protein>